<dbReference type="WBParaSite" id="mrna-Wban_07453">
    <property type="protein sequence ID" value="mrna-Wban_07453"/>
    <property type="gene ID" value="Wban_07453"/>
</dbReference>
<reference evidence="2" key="1">
    <citation type="submission" date="2015-03" db="EMBL/GenBank/DDBJ databases">
        <title>Wuchereria bancrofti Genome Sequencing Papua New Guinea Strain.</title>
        <authorList>
            <person name="Small S.T."/>
            <person name="Serre D."/>
            <person name="Zimmerman P.A."/>
        </authorList>
    </citation>
    <scope>NUCLEOTIDE SEQUENCE [LARGE SCALE GENOMIC DNA]</scope>
    <source>
        <strain evidence="2">pt0022</strain>
    </source>
</reference>
<dbReference type="AlphaFoldDB" id="A0AAF5RWF5"/>
<evidence type="ECO:0000313" key="3">
    <source>
        <dbReference type="WBParaSite" id="mrna-Wban_07453"/>
    </source>
</evidence>
<keyword evidence="1" id="KW-0732">Signal</keyword>
<feature type="signal peptide" evidence="1">
    <location>
        <begin position="1"/>
        <end position="24"/>
    </location>
</feature>
<evidence type="ECO:0000256" key="1">
    <source>
        <dbReference type="SAM" id="SignalP"/>
    </source>
</evidence>
<protein>
    <submittedName>
        <fullName evidence="3">Uncharacterized protein</fullName>
    </submittedName>
</protein>
<dbReference type="Proteomes" id="UP000093561">
    <property type="component" value="Unassembled WGS sequence"/>
</dbReference>
<reference evidence="2" key="2">
    <citation type="journal article" date="2016" name="Mol. Ecol.">
        <title>Population genomics of the filarial nematode parasite Wuchereria bancrofti from mosquitoes.</title>
        <authorList>
            <person name="Small S.T."/>
            <person name="Reimer L.J."/>
            <person name="Tisch D.J."/>
            <person name="King C.L."/>
            <person name="Christensen B.M."/>
            <person name="Siba P.M."/>
            <person name="Kazura J.W."/>
            <person name="Serre D."/>
            <person name="Zimmerman P.A."/>
        </authorList>
    </citation>
    <scope>NUCLEOTIDE SEQUENCE</scope>
    <source>
        <strain evidence="2">pt0022</strain>
    </source>
</reference>
<name>A0AAF5RWF5_WUCBA</name>
<sequence length="451" mass="51747">MITRDFGAFLIAIFILSLFKDSSGLECYICGDENLDEGGDCHKQFRYDCTSYAKNFKPTELIFCRTMRKRVSNDTYAIMKECISEQDHYRVFPLRQYSFDEECDFIEVDGYELAYCLCQKNFCNAKNIIDQFIDFEEKHPEIFATTANDAIIEKHNERFPVTLQKYSMQLNYPPIQNIHRNEINPRYDAAKSELSNGRSNDKIDTDYVNAYFKPQQIYDNSRLSYQMSSFPLKQNYEPTIFTGNITTNISSIQNRHREGMIGTTGKLTTSESKLFGVKQQNADTNENYCYNCVEKLNDPTEDCLDVTIVQCPISKISGRSQMCITKQSRIADDNLYKLEKRCSTDNEENAVIFDEITEGKIACVRTLDASVAYCLCIGYYCNKDSLLIQAEKLDQSQSDDESHSLKNSIFNENTNSIISSTIMQSQIVANNPMQLSTMSSLQNLLNKTNAQ</sequence>
<proteinExistence type="predicted"/>
<reference evidence="3" key="3">
    <citation type="submission" date="2024-02" db="UniProtKB">
        <authorList>
            <consortium name="WormBaseParasite"/>
        </authorList>
    </citation>
    <scope>IDENTIFICATION</scope>
    <source>
        <strain evidence="3">pt0022</strain>
    </source>
</reference>
<organism evidence="2 3">
    <name type="scientific">Wuchereria bancrofti</name>
    <dbReference type="NCBI Taxonomy" id="6293"/>
    <lineage>
        <taxon>Eukaryota</taxon>
        <taxon>Metazoa</taxon>
        <taxon>Ecdysozoa</taxon>
        <taxon>Nematoda</taxon>
        <taxon>Chromadorea</taxon>
        <taxon>Rhabditida</taxon>
        <taxon>Spirurina</taxon>
        <taxon>Spiruromorpha</taxon>
        <taxon>Filarioidea</taxon>
        <taxon>Onchocercidae</taxon>
        <taxon>Wuchereria</taxon>
    </lineage>
</organism>
<accession>A0AAF5RWF5</accession>
<feature type="chain" id="PRO_5041975949" evidence="1">
    <location>
        <begin position="25"/>
        <end position="451"/>
    </location>
</feature>
<evidence type="ECO:0000313" key="2">
    <source>
        <dbReference type="Proteomes" id="UP000093561"/>
    </source>
</evidence>